<dbReference type="InterPro" id="IPR008271">
    <property type="entry name" value="Ser/Thr_kinase_AS"/>
</dbReference>
<comment type="catalytic activity">
    <reaction evidence="7">
        <text>L-threonyl-[protein] + ATP = O-phospho-L-threonyl-[protein] + ADP + H(+)</text>
        <dbReference type="Rhea" id="RHEA:46608"/>
        <dbReference type="Rhea" id="RHEA-COMP:11060"/>
        <dbReference type="Rhea" id="RHEA-COMP:11605"/>
        <dbReference type="ChEBI" id="CHEBI:15378"/>
        <dbReference type="ChEBI" id="CHEBI:30013"/>
        <dbReference type="ChEBI" id="CHEBI:30616"/>
        <dbReference type="ChEBI" id="CHEBI:61977"/>
        <dbReference type="ChEBI" id="CHEBI:456216"/>
        <dbReference type="EC" id="2.7.11.1"/>
    </reaction>
</comment>
<dbReference type="PROSITE" id="PS50011">
    <property type="entry name" value="PROTEIN_KINASE_DOM"/>
    <property type="match status" value="1"/>
</dbReference>
<proteinExistence type="inferred from homology"/>
<comment type="similarity">
    <text evidence="10">Belongs to the protein kinase superfamily.</text>
</comment>
<evidence type="ECO:0000256" key="4">
    <source>
        <dbReference type="ARBA" id="ARBA00022741"/>
    </source>
</evidence>
<feature type="compositionally biased region" description="Basic residues" evidence="11">
    <location>
        <begin position="231"/>
        <end position="240"/>
    </location>
</feature>
<dbReference type="PANTHER" id="PTHR47634">
    <property type="entry name" value="PROTEIN KINASE DOMAIN-CONTAINING PROTEIN-RELATED"/>
    <property type="match status" value="1"/>
</dbReference>
<reference evidence="13 14" key="1">
    <citation type="submission" date="2024-04" db="EMBL/GenBank/DDBJ databases">
        <title>Symmetric and asymmetric DNA N6-adenine methylation regulates different biological responses in Mucorales.</title>
        <authorList>
            <consortium name="Lawrence Berkeley National Laboratory"/>
            <person name="Lax C."/>
            <person name="Mondo S.J."/>
            <person name="Osorio-Concepcion M."/>
            <person name="Muszewska A."/>
            <person name="Corrochano-Luque M."/>
            <person name="Gutierrez G."/>
            <person name="Riley R."/>
            <person name="Lipzen A."/>
            <person name="Guo J."/>
            <person name="Hundley H."/>
            <person name="Amirebrahimi M."/>
            <person name="Ng V."/>
            <person name="Lorenzo-Gutierrez D."/>
            <person name="Binder U."/>
            <person name="Yang J."/>
            <person name="Song Y."/>
            <person name="Canovas D."/>
            <person name="Navarro E."/>
            <person name="Freitag M."/>
            <person name="Gabaldon T."/>
            <person name="Grigoriev I.V."/>
            <person name="Corrochano L.M."/>
            <person name="Nicolas F.E."/>
            <person name="Garre V."/>
        </authorList>
    </citation>
    <scope>NUCLEOTIDE SEQUENCE [LARGE SCALE GENOMIC DNA]</scope>
    <source>
        <strain evidence="13 14">L51</strain>
    </source>
</reference>
<evidence type="ECO:0000256" key="1">
    <source>
        <dbReference type="ARBA" id="ARBA00012513"/>
    </source>
</evidence>
<dbReference type="PROSITE" id="PS00107">
    <property type="entry name" value="PROTEIN_KINASE_ATP"/>
    <property type="match status" value="1"/>
</dbReference>
<dbReference type="Gene3D" id="1.10.510.10">
    <property type="entry name" value="Transferase(Phosphotransferase) domain 1"/>
    <property type="match status" value="1"/>
</dbReference>
<evidence type="ECO:0000256" key="8">
    <source>
        <dbReference type="ARBA" id="ARBA00048679"/>
    </source>
</evidence>
<name>A0ABR3ARX1_PHYBL</name>
<evidence type="ECO:0000256" key="11">
    <source>
        <dbReference type="SAM" id="MobiDB-lite"/>
    </source>
</evidence>
<evidence type="ECO:0000313" key="13">
    <source>
        <dbReference type="EMBL" id="KAL0081105.1"/>
    </source>
</evidence>
<feature type="binding site" evidence="9">
    <location>
        <position position="78"/>
    </location>
    <ligand>
        <name>ATP</name>
        <dbReference type="ChEBI" id="CHEBI:30616"/>
    </ligand>
</feature>
<keyword evidence="3" id="KW-0808">Transferase</keyword>
<evidence type="ECO:0000256" key="2">
    <source>
        <dbReference type="ARBA" id="ARBA00022527"/>
    </source>
</evidence>
<dbReference type="PANTHER" id="PTHR47634:SF9">
    <property type="entry name" value="PROTEIN KINASE DOMAIN-CONTAINING PROTEIN-RELATED"/>
    <property type="match status" value="1"/>
</dbReference>
<dbReference type="Proteomes" id="UP001448207">
    <property type="component" value="Unassembled WGS sequence"/>
</dbReference>
<organism evidence="13 14">
    <name type="scientific">Phycomyces blakesleeanus</name>
    <dbReference type="NCBI Taxonomy" id="4837"/>
    <lineage>
        <taxon>Eukaryota</taxon>
        <taxon>Fungi</taxon>
        <taxon>Fungi incertae sedis</taxon>
        <taxon>Mucoromycota</taxon>
        <taxon>Mucoromycotina</taxon>
        <taxon>Mucoromycetes</taxon>
        <taxon>Mucorales</taxon>
        <taxon>Phycomycetaceae</taxon>
        <taxon>Phycomyces</taxon>
    </lineage>
</organism>
<keyword evidence="2 10" id="KW-0723">Serine/threonine-protein kinase</keyword>
<evidence type="ECO:0000256" key="3">
    <source>
        <dbReference type="ARBA" id="ARBA00022679"/>
    </source>
</evidence>
<dbReference type="SMART" id="SM00220">
    <property type="entry name" value="S_TKc"/>
    <property type="match status" value="1"/>
</dbReference>
<comment type="caution">
    <text evidence="13">The sequence shown here is derived from an EMBL/GenBank/DDBJ whole genome shotgun (WGS) entry which is preliminary data.</text>
</comment>
<keyword evidence="6 9" id="KW-0067">ATP-binding</keyword>
<evidence type="ECO:0000256" key="9">
    <source>
        <dbReference type="PROSITE-ProRule" id="PRU10141"/>
    </source>
</evidence>
<evidence type="ECO:0000259" key="12">
    <source>
        <dbReference type="PROSITE" id="PS50011"/>
    </source>
</evidence>
<dbReference type="InterPro" id="IPR051334">
    <property type="entry name" value="SRPK"/>
</dbReference>
<dbReference type="InterPro" id="IPR017441">
    <property type="entry name" value="Protein_kinase_ATP_BS"/>
</dbReference>
<evidence type="ECO:0000256" key="10">
    <source>
        <dbReference type="RuleBase" id="RU000304"/>
    </source>
</evidence>
<keyword evidence="4 9" id="KW-0547">Nucleotide-binding</keyword>
<evidence type="ECO:0000313" key="14">
    <source>
        <dbReference type="Proteomes" id="UP001448207"/>
    </source>
</evidence>
<dbReference type="InterPro" id="IPR000719">
    <property type="entry name" value="Prot_kinase_dom"/>
</dbReference>
<dbReference type="Gene3D" id="3.30.200.20">
    <property type="entry name" value="Phosphorylase Kinase, domain 1"/>
    <property type="match status" value="1"/>
</dbReference>
<sequence length="449" mass="51446">MVTTQEDDGSSEHSAVYSIHTEDEEDEHEYQPGGYHPVSFGDQFHQDRYKVVRKLGWGHFSTVWLAHDKEKNMYVALKIVKSAPRFTQSALEEIKLLEKVKETNKEAVGWNHIAQLLDHFWHQGPNGKHVCMTFEVLGESLLSLMKRFNHRGIPSAMVKRITRQLLLGLDYLHRECGIIHTDIKPENVLLWIPNVQSYLGHPSQPSDNQQQVQQSASSASLLNQTSPGSTKSRKRRVKRRIKKQQARATVSLHEECPLPLEPSLVLPSSVLDILLVHPEALDRVVVKLADLGNACWTSGDYGHVIQTRQYRSPEVIVGARWSERADMWSLACMIFELLTGEFLFDPRGGSKFSKDDDHLAQIIELMQVVPRSLTTLGEYSREFFGKNGQLRNIKKLRYRRLRDVLHDSFLLPPSEADLLSHFLSPMLQVEMEKRRAAKAMLDHQWLCGH</sequence>
<comment type="catalytic activity">
    <reaction evidence="8">
        <text>L-seryl-[protein] + ATP = O-phospho-L-seryl-[protein] + ADP + H(+)</text>
        <dbReference type="Rhea" id="RHEA:17989"/>
        <dbReference type="Rhea" id="RHEA-COMP:9863"/>
        <dbReference type="Rhea" id="RHEA-COMP:11604"/>
        <dbReference type="ChEBI" id="CHEBI:15378"/>
        <dbReference type="ChEBI" id="CHEBI:29999"/>
        <dbReference type="ChEBI" id="CHEBI:30616"/>
        <dbReference type="ChEBI" id="CHEBI:83421"/>
        <dbReference type="ChEBI" id="CHEBI:456216"/>
        <dbReference type="EC" id="2.7.11.1"/>
    </reaction>
</comment>
<feature type="region of interest" description="Disordered" evidence="11">
    <location>
        <begin position="1"/>
        <end position="30"/>
    </location>
</feature>
<evidence type="ECO:0000256" key="7">
    <source>
        <dbReference type="ARBA" id="ARBA00047899"/>
    </source>
</evidence>
<dbReference type="EMBL" id="JBCLYO010000018">
    <property type="protein sequence ID" value="KAL0081105.1"/>
    <property type="molecule type" value="Genomic_DNA"/>
</dbReference>
<feature type="compositionally biased region" description="Low complexity" evidence="11">
    <location>
        <begin position="202"/>
        <end position="226"/>
    </location>
</feature>
<evidence type="ECO:0000256" key="5">
    <source>
        <dbReference type="ARBA" id="ARBA00022777"/>
    </source>
</evidence>
<feature type="region of interest" description="Disordered" evidence="11">
    <location>
        <begin position="201"/>
        <end position="240"/>
    </location>
</feature>
<keyword evidence="5" id="KW-0418">Kinase</keyword>
<accession>A0ABR3ARX1</accession>
<dbReference type="Pfam" id="PF00069">
    <property type="entry name" value="Pkinase"/>
    <property type="match status" value="2"/>
</dbReference>
<dbReference type="InterPro" id="IPR011009">
    <property type="entry name" value="Kinase-like_dom_sf"/>
</dbReference>
<keyword evidence="14" id="KW-1185">Reference proteome</keyword>
<protein>
    <recommendedName>
        <fullName evidence="1">non-specific serine/threonine protein kinase</fullName>
        <ecNumber evidence="1">2.7.11.1</ecNumber>
    </recommendedName>
</protein>
<feature type="domain" description="Protein kinase" evidence="12">
    <location>
        <begin position="49"/>
        <end position="446"/>
    </location>
</feature>
<dbReference type="PROSITE" id="PS00108">
    <property type="entry name" value="PROTEIN_KINASE_ST"/>
    <property type="match status" value="1"/>
</dbReference>
<gene>
    <name evidence="13" type="ORF">J3Q64DRAFT_1756632</name>
</gene>
<dbReference type="SUPFAM" id="SSF56112">
    <property type="entry name" value="Protein kinase-like (PK-like)"/>
    <property type="match status" value="1"/>
</dbReference>
<dbReference type="EC" id="2.7.11.1" evidence="1"/>
<evidence type="ECO:0000256" key="6">
    <source>
        <dbReference type="ARBA" id="ARBA00022840"/>
    </source>
</evidence>